<dbReference type="CDD" id="cd04301">
    <property type="entry name" value="NAT_SF"/>
    <property type="match status" value="1"/>
</dbReference>
<dbReference type="PROSITE" id="PS51729">
    <property type="entry name" value="GNAT_YJDJ"/>
    <property type="match status" value="1"/>
</dbReference>
<dbReference type="InterPro" id="IPR031165">
    <property type="entry name" value="GNAT_YJDJ"/>
</dbReference>
<dbReference type="PANTHER" id="PTHR31435">
    <property type="entry name" value="PROTEIN NATD1"/>
    <property type="match status" value="1"/>
</dbReference>
<dbReference type="InterPro" id="IPR000182">
    <property type="entry name" value="GNAT_dom"/>
</dbReference>
<sequence length="106" mass="11610">MRKHTGPEGERFEIVADGEVAGFAMFVDVEGRRVFFHTEIGPEFGGKGLATVLVRHALEKTSQEGLRIVAVCPFVKKYVNTHTEEWASHVDAATPPLLAAIPRSHG</sequence>
<dbReference type="EMBL" id="BMEM01000003">
    <property type="protein sequence ID" value="GGF53400.1"/>
    <property type="molecule type" value="Genomic_DNA"/>
</dbReference>
<dbReference type="PANTHER" id="PTHR31435:SF10">
    <property type="entry name" value="BSR4717 PROTEIN"/>
    <property type="match status" value="1"/>
</dbReference>
<organism evidence="3 4">
    <name type="scientific">Ornithinimicrobium tianjinense</name>
    <dbReference type="NCBI Taxonomy" id="1195761"/>
    <lineage>
        <taxon>Bacteria</taxon>
        <taxon>Bacillati</taxon>
        <taxon>Actinomycetota</taxon>
        <taxon>Actinomycetes</taxon>
        <taxon>Micrococcales</taxon>
        <taxon>Ornithinimicrobiaceae</taxon>
        <taxon>Ornithinimicrobium</taxon>
    </lineage>
</organism>
<evidence type="ECO:0008006" key="5">
    <source>
        <dbReference type="Google" id="ProtNLM"/>
    </source>
</evidence>
<proteinExistence type="predicted"/>
<reference evidence="3" key="2">
    <citation type="submission" date="2020-09" db="EMBL/GenBank/DDBJ databases">
        <authorList>
            <person name="Sun Q."/>
            <person name="Zhou Y."/>
        </authorList>
    </citation>
    <scope>NUCLEOTIDE SEQUENCE</scope>
    <source>
        <strain evidence="3">CGMCC 1.12160</strain>
    </source>
</reference>
<name>A0A917BR67_9MICO</name>
<reference evidence="3" key="1">
    <citation type="journal article" date="2014" name="Int. J. Syst. Evol. Microbiol.">
        <title>Complete genome sequence of Corynebacterium casei LMG S-19264T (=DSM 44701T), isolated from a smear-ripened cheese.</title>
        <authorList>
            <consortium name="US DOE Joint Genome Institute (JGI-PGF)"/>
            <person name="Walter F."/>
            <person name="Albersmeier A."/>
            <person name="Kalinowski J."/>
            <person name="Ruckert C."/>
        </authorList>
    </citation>
    <scope>NUCLEOTIDE SEQUENCE</scope>
    <source>
        <strain evidence="3">CGMCC 1.12160</strain>
    </source>
</reference>
<dbReference type="InterPro" id="IPR016181">
    <property type="entry name" value="Acyl_CoA_acyltransferase"/>
</dbReference>
<dbReference type="Proteomes" id="UP000605670">
    <property type="component" value="Unassembled WGS sequence"/>
</dbReference>
<dbReference type="SUPFAM" id="SSF55729">
    <property type="entry name" value="Acyl-CoA N-acyltransferases (Nat)"/>
    <property type="match status" value="1"/>
</dbReference>
<dbReference type="GO" id="GO:0016747">
    <property type="term" value="F:acyltransferase activity, transferring groups other than amino-acyl groups"/>
    <property type="evidence" value="ECO:0007669"/>
    <property type="project" value="InterPro"/>
</dbReference>
<dbReference type="Pfam" id="PF14542">
    <property type="entry name" value="Acetyltransf_CG"/>
    <property type="match status" value="1"/>
</dbReference>
<accession>A0A917BR67</accession>
<evidence type="ECO:0000313" key="4">
    <source>
        <dbReference type="Proteomes" id="UP000605670"/>
    </source>
</evidence>
<dbReference type="InterPro" id="IPR045057">
    <property type="entry name" value="Gcn5-rel_NAT"/>
</dbReference>
<protein>
    <recommendedName>
        <fullName evidence="5">N-acetyltransferase domain-containing protein</fullName>
    </recommendedName>
</protein>
<gene>
    <name evidence="3" type="ORF">GCM10011366_21460</name>
</gene>
<feature type="domain" description="N-acetyltransferase" evidence="1">
    <location>
        <begin position="1"/>
        <end position="106"/>
    </location>
</feature>
<evidence type="ECO:0000313" key="3">
    <source>
        <dbReference type="EMBL" id="GGF53400.1"/>
    </source>
</evidence>
<comment type="caution">
    <text evidence="3">The sequence shown here is derived from an EMBL/GenBank/DDBJ whole genome shotgun (WGS) entry which is preliminary data.</text>
</comment>
<evidence type="ECO:0000259" key="1">
    <source>
        <dbReference type="PROSITE" id="PS51186"/>
    </source>
</evidence>
<dbReference type="Gene3D" id="3.40.630.30">
    <property type="match status" value="1"/>
</dbReference>
<dbReference type="AlphaFoldDB" id="A0A917BR67"/>
<dbReference type="PROSITE" id="PS51186">
    <property type="entry name" value="GNAT"/>
    <property type="match status" value="1"/>
</dbReference>
<feature type="domain" description="N-acetyltransferase" evidence="2">
    <location>
        <begin position="4"/>
        <end position="91"/>
    </location>
</feature>
<evidence type="ECO:0000259" key="2">
    <source>
        <dbReference type="PROSITE" id="PS51729"/>
    </source>
</evidence>
<keyword evidence="4" id="KW-1185">Reference proteome</keyword>